<accession>A0A3B0Z3B7</accession>
<dbReference type="Pfam" id="PF13602">
    <property type="entry name" value="ADH_zinc_N_2"/>
    <property type="match status" value="1"/>
</dbReference>
<evidence type="ECO:0008006" key="2">
    <source>
        <dbReference type="Google" id="ProtNLM"/>
    </source>
</evidence>
<dbReference type="Gene3D" id="3.90.180.10">
    <property type="entry name" value="Medium-chain alcohol dehydrogenases, catalytic domain"/>
    <property type="match status" value="1"/>
</dbReference>
<sequence length="73" mass="8579">NNFMKSTGIRTFTLYNIFEMRELFESSIQKLIQYLDDGKIKPHIHEKIPLHEAARAHQLLENSEVMGRLILLP</sequence>
<evidence type="ECO:0000313" key="1">
    <source>
        <dbReference type="EMBL" id="VAW82002.1"/>
    </source>
</evidence>
<dbReference type="Gene3D" id="3.40.50.720">
    <property type="entry name" value="NAD(P)-binding Rossmann-like Domain"/>
    <property type="match status" value="1"/>
</dbReference>
<protein>
    <recommendedName>
        <fullName evidence="2">NADPH:quinone reductase</fullName>
    </recommendedName>
</protein>
<proteinExistence type="predicted"/>
<reference evidence="1" key="1">
    <citation type="submission" date="2018-06" db="EMBL/GenBank/DDBJ databases">
        <authorList>
            <person name="Zhirakovskaya E."/>
        </authorList>
    </citation>
    <scope>NUCLEOTIDE SEQUENCE</scope>
</reference>
<name>A0A3B0Z3B7_9ZZZZ</name>
<organism evidence="1">
    <name type="scientific">hydrothermal vent metagenome</name>
    <dbReference type="NCBI Taxonomy" id="652676"/>
    <lineage>
        <taxon>unclassified sequences</taxon>
        <taxon>metagenomes</taxon>
        <taxon>ecological metagenomes</taxon>
    </lineage>
</organism>
<dbReference type="EMBL" id="UOFK01000292">
    <property type="protein sequence ID" value="VAW82002.1"/>
    <property type="molecule type" value="Genomic_DNA"/>
</dbReference>
<feature type="non-terminal residue" evidence="1">
    <location>
        <position position="1"/>
    </location>
</feature>
<gene>
    <name evidence="1" type="ORF">MNBD_GAMMA13-1110</name>
</gene>
<dbReference type="AlphaFoldDB" id="A0A3B0Z3B7"/>